<dbReference type="Gene3D" id="1.20.1250.20">
    <property type="entry name" value="MFS general substrate transporter like domains"/>
    <property type="match status" value="1"/>
</dbReference>
<dbReference type="InterPro" id="IPR001878">
    <property type="entry name" value="Znf_CCHC"/>
</dbReference>
<evidence type="ECO:0000256" key="1">
    <source>
        <dbReference type="ARBA" id="ARBA00004141"/>
    </source>
</evidence>
<evidence type="ECO:0000259" key="11">
    <source>
        <dbReference type="PROSITE" id="PS50850"/>
    </source>
</evidence>
<dbReference type="GO" id="GO:0016020">
    <property type="term" value="C:membrane"/>
    <property type="evidence" value="ECO:0007669"/>
    <property type="project" value="UniProtKB-SubCell"/>
</dbReference>
<dbReference type="InterPro" id="IPR020846">
    <property type="entry name" value="MFS_dom"/>
</dbReference>
<feature type="transmembrane region" description="Helical" evidence="9">
    <location>
        <begin position="735"/>
        <end position="755"/>
    </location>
</feature>
<keyword evidence="7" id="KW-0863">Zinc-finger</keyword>
<dbReference type="NCBIfam" id="TIGR00879">
    <property type="entry name" value="SP"/>
    <property type="match status" value="1"/>
</dbReference>
<keyword evidence="4 9" id="KW-0812">Transmembrane</keyword>
<dbReference type="PROSITE" id="PS50158">
    <property type="entry name" value="ZF_CCHC"/>
    <property type="match status" value="6"/>
</dbReference>
<feature type="transmembrane region" description="Helical" evidence="9">
    <location>
        <begin position="1038"/>
        <end position="1062"/>
    </location>
</feature>
<dbReference type="PRINTS" id="PR00171">
    <property type="entry name" value="SUGRTRNSPORT"/>
</dbReference>
<evidence type="ECO:0000256" key="4">
    <source>
        <dbReference type="ARBA" id="ARBA00022692"/>
    </source>
</evidence>
<accession>A0A8H4RKZ5</accession>
<dbReference type="PROSITE" id="PS00216">
    <property type="entry name" value="SUGAR_TRANSPORT_1"/>
    <property type="match status" value="1"/>
</dbReference>
<dbReference type="PANTHER" id="PTHR48022">
    <property type="entry name" value="PLASTIDIC GLUCOSE TRANSPORTER 4"/>
    <property type="match status" value="1"/>
</dbReference>
<feature type="domain" description="CCHC-type" evidence="10">
    <location>
        <begin position="298"/>
        <end position="314"/>
    </location>
</feature>
<keyword evidence="7" id="KW-0479">Metal-binding</keyword>
<organism evidence="12 13">
    <name type="scientific">Cudoniella acicularis</name>
    <dbReference type="NCBI Taxonomy" id="354080"/>
    <lineage>
        <taxon>Eukaryota</taxon>
        <taxon>Fungi</taxon>
        <taxon>Dikarya</taxon>
        <taxon>Ascomycota</taxon>
        <taxon>Pezizomycotina</taxon>
        <taxon>Leotiomycetes</taxon>
        <taxon>Helotiales</taxon>
        <taxon>Tricladiaceae</taxon>
        <taxon>Cudoniella</taxon>
    </lineage>
</organism>
<dbReference type="InterPro" id="IPR005829">
    <property type="entry name" value="Sugar_transporter_CS"/>
</dbReference>
<dbReference type="EMBL" id="JAAMPI010000394">
    <property type="protein sequence ID" value="KAF4631954.1"/>
    <property type="molecule type" value="Genomic_DNA"/>
</dbReference>
<dbReference type="FunFam" id="1.20.1250.20:FF:000061">
    <property type="entry name" value="MFS sugar transporter"/>
    <property type="match status" value="1"/>
</dbReference>
<dbReference type="InterPro" id="IPR003663">
    <property type="entry name" value="Sugar/inositol_transpt"/>
</dbReference>
<feature type="compositionally biased region" description="Basic and acidic residues" evidence="8">
    <location>
        <begin position="1188"/>
        <end position="1206"/>
    </location>
</feature>
<feature type="transmembrane region" description="Helical" evidence="9">
    <location>
        <begin position="1005"/>
        <end position="1026"/>
    </location>
</feature>
<evidence type="ECO:0000256" key="2">
    <source>
        <dbReference type="ARBA" id="ARBA00010992"/>
    </source>
</evidence>
<dbReference type="OrthoDB" id="6133115at2759"/>
<feature type="region of interest" description="Disordered" evidence="8">
    <location>
        <begin position="1180"/>
        <end position="1219"/>
    </location>
</feature>
<sequence length="1233" mass="136109">MSWDPAAEASAGGDGEWNEGGASQEFTNCNGDGYGGGADGYGGGDGVDGGGGGFSGACYNCGQEGHSKQNCPEPPKPRPCYNCGEEGHNKADCPNPAVAREFTGTCRICEQIGHRAADCPTKPPSVCNNCHTAIECKNPRKIEYENVEAIPAEQAWEQIKAAAEEGDLDDITEAAEKYFKAAPDATYQQIEHAFRLQGIKVYLIAIEKELNVTYTNMDLQGNLERKYTVTWRLSDKPLRPKEKELWPPTAEENYERLANAGKPVDRGIIKCSNCDELGHGFKSCPQEKMENADRAVVKCYNCEEIGHRMRDCPNPRPDKFACRNCKQSGHSSKECPEPRSAEGVECKKCNEIGHFSKDCPQGGGGGGACHNCGEEGHRSRDCTNPKKLICRNCDKEGLEVTNLENVLNQETGPGFNALIVSIRCKEPIADDEGAGADASYGAAETNGFLGGDDHAIAPVAAEGGWENGGSGDQTEAQSCWRRKFGTQISRKFGLQKTRAAMNHYPMSRVYKAFYSQDVAVMLIDGEDGVEKRVTENYSTPGEECRNRGKSLDKFVSEYTEVKETIARDDIEQIKNIQKWETRTINDIKTRIFNVKKPGLFVKKILVRAKELENETENDLTKSRNFIDKSRNHIEFPSLPLSRFDISHHQQSSTVSGTKTRFSHSRQSLMSNNGEPLEKRKPEPIRQVHKPTLYQAFAVFLSGKPEGTFIGQFPEIDAVNHPNDTHISTIQGITVASYNVGCFIGAIITIFIGDVLGRRRVIFLGSAIMVIGATLQCSAFSLAHLIVGRIITGFGNGMNTSTVPTWASETSKSHKRGKMVMIEGAMITGGIALSYWIDFAFSFLEPNPVLWRFPLAFQIFFALILLVFILKLPESPRWLILKGDEAEALSVIAALEDKAVEDHIVQTEFMEIKDSVLEMKDHGWADLFSMGPERNFHRVVLGYVNQVFQQISGINLITYYAPTIYKQYIGLSGIVPSILAACNGTEYFLASWFAVYTIEKFGRRPLMLFGAAGMSGSMAILAGMNYMSQSNLGGSAPGVVSAVFLFVFNTFFAIGWLGMTWLYPAEIVPLTIRAPANGLSTSANWAFNFMVVMITPISFASIGYKTYIIFAVINAFIFPVVYFFYPETAYRSLEEIDNIFRKTKGIRGWWQVVGVAKREPQRYGKHGELLIDYEEEHRRRRSVATEGGEGDKPESSGVEDVDRRGVESGENTGSEGEKKGVDGVCNLKVEALVG</sequence>
<dbReference type="InterPro" id="IPR036259">
    <property type="entry name" value="MFS_trans_sf"/>
</dbReference>
<evidence type="ECO:0000313" key="12">
    <source>
        <dbReference type="EMBL" id="KAF4631954.1"/>
    </source>
</evidence>
<dbReference type="Pfam" id="PF00098">
    <property type="entry name" value="zf-CCHC"/>
    <property type="match status" value="7"/>
</dbReference>
<evidence type="ECO:0000259" key="10">
    <source>
        <dbReference type="PROSITE" id="PS50158"/>
    </source>
</evidence>
<dbReference type="InterPro" id="IPR005828">
    <property type="entry name" value="MFS_sugar_transport-like"/>
</dbReference>
<keyword evidence="6 9" id="KW-0472">Membrane</keyword>
<feature type="domain" description="CCHC-type" evidence="10">
    <location>
        <begin position="369"/>
        <end position="384"/>
    </location>
</feature>
<feature type="compositionally biased region" description="Polar residues" evidence="8">
    <location>
        <begin position="649"/>
        <end position="673"/>
    </location>
</feature>
<keyword evidence="7" id="KW-0862">Zinc</keyword>
<dbReference type="SMART" id="SM00343">
    <property type="entry name" value="ZnF_C2HC"/>
    <property type="match status" value="9"/>
</dbReference>
<comment type="similarity">
    <text evidence="2">Belongs to the major facilitator superfamily. Sugar transporter (TC 2.A.1.1) family.</text>
</comment>
<reference evidence="12 13" key="1">
    <citation type="submission" date="2020-03" db="EMBL/GenBank/DDBJ databases">
        <title>Draft Genome Sequence of Cudoniella acicularis.</title>
        <authorList>
            <person name="Buettner E."/>
            <person name="Kellner H."/>
        </authorList>
    </citation>
    <scope>NUCLEOTIDE SEQUENCE [LARGE SCALE GENOMIC DNA]</scope>
    <source>
        <strain evidence="12 13">DSM 108380</strain>
    </source>
</reference>
<evidence type="ECO:0000313" key="13">
    <source>
        <dbReference type="Proteomes" id="UP000566819"/>
    </source>
</evidence>
<evidence type="ECO:0000256" key="7">
    <source>
        <dbReference type="PROSITE-ProRule" id="PRU00047"/>
    </source>
</evidence>
<feature type="domain" description="CCHC-type" evidence="10">
    <location>
        <begin position="58"/>
        <end position="73"/>
    </location>
</feature>
<evidence type="ECO:0000256" key="3">
    <source>
        <dbReference type="ARBA" id="ARBA00022448"/>
    </source>
</evidence>
<evidence type="ECO:0000256" key="6">
    <source>
        <dbReference type="ARBA" id="ARBA00023136"/>
    </source>
</evidence>
<comment type="caution">
    <text evidence="12">The sequence shown here is derived from an EMBL/GenBank/DDBJ whole genome shotgun (WGS) entry which is preliminary data.</text>
</comment>
<feature type="region of interest" description="Disordered" evidence="8">
    <location>
        <begin position="1"/>
        <end position="24"/>
    </location>
</feature>
<dbReference type="SUPFAM" id="SSF57756">
    <property type="entry name" value="Retrovirus zinc finger-like domains"/>
    <property type="match status" value="5"/>
</dbReference>
<dbReference type="Pfam" id="PF00083">
    <property type="entry name" value="Sugar_tr"/>
    <property type="match status" value="1"/>
</dbReference>
<dbReference type="SUPFAM" id="SSF103473">
    <property type="entry name" value="MFS general substrate transporter"/>
    <property type="match status" value="1"/>
</dbReference>
<protein>
    <recommendedName>
        <fullName evidence="14">Major facilitator superfamily (MFS) profile domain-containing protein</fullName>
    </recommendedName>
</protein>
<evidence type="ECO:0000256" key="5">
    <source>
        <dbReference type="ARBA" id="ARBA00022989"/>
    </source>
</evidence>
<comment type="subcellular location">
    <subcellularLocation>
        <location evidence="1">Membrane</location>
        <topology evidence="1">Multi-pass membrane protein</topology>
    </subcellularLocation>
</comment>
<dbReference type="InterPro" id="IPR036875">
    <property type="entry name" value="Znf_CCHC_sf"/>
</dbReference>
<evidence type="ECO:0008006" key="14">
    <source>
        <dbReference type="Google" id="ProtNLM"/>
    </source>
</evidence>
<feature type="transmembrane region" description="Helical" evidence="9">
    <location>
        <begin position="1106"/>
        <end position="1124"/>
    </location>
</feature>
<feature type="transmembrane region" description="Helical" evidence="9">
    <location>
        <begin position="848"/>
        <end position="869"/>
    </location>
</feature>
<evidence type="ECO:0000256" key="9">
    <source>
        <dbReference type="SAM" id="Phobius"/>
    </source>
</evidence>
<feature type="region of interest" description="Disordered" evidence="8">
    <location>
        <begin position="649"/>
        <end position="678"/>
    </location>
</feature>
<dbReference type="PANTHER" id="PTHR48022:SF68">
    <property type="entry name" value="MAJOR FACILITATOR SUPERFAMILY (MFS) PROFILE DOMAIN-CONTAINING PROTEIN-RELATED"/>
    <property type="match status" value="1"/>
</dbReference>
<evidence type="ECO:0000256" key="8">
    <source>
        <dbReference type="SAM" id="MobiDB-lite"/>
    </source>
</evidence>
<feature type="domain" description="CCHC-type" evidence="10">
    <location>
        <begin position="322"/>
        <end position="337"/>
    </location>
</feature>
<dbReference type="InterPro" id="IPR050360">
    <property type="entry name" value="MFS_Sugar_Transporters"/>
</dbReference>
<dbReference type="Gene3D" id="4.10.60.10">
    <property type="entry name" value="Zinc finger, CCHC-type"/>
    <property type="match status" value="4"/>
</dbReference>
<keyword evidence="3" id="KW-0813">Transport</keyword>
<feature type="domain" description="CCHC-type" evidence="10">
    <location>
        <begin position="80"/>
        <end position="95"/>
    </location>
</feature>
<dbReference type="PROSITE" id="PS50850">
    <property type="entry name" value="MFS"/>
    <property type="match status" value="1"/>
</dbReference>
<keyword evidence="13" id="KW-1185">Reference proteome</keyword>
<dbReference type="GO" id="GO:0005351">
    <property type="term" value="F:carbohydrate:proton symporter activity"/>
    <property type="evidence" value="ECO:0007669"/>
    <property type="project" value="TreeGrafter"/>
</dbReference>
<dbReference type="Proteomes" id="UP000566819">
    <property type="component" value="Unassembled WGS sequence"/>
</dbReference>
<name>A0A8H4RKZ5_9HELO</name>
<feature type="domain" description="CCHC-type" evidence="10">
    <location>
        <begin position="346"/>
        <end position="361"/>
    </location>
</feature>
<keyword evidence="5 9" id="KW-1133">Transmembrane helix</keyword>
<gene>
    <name evidence="12" type="ORF">G7Y89_g6170</name>
</gene>
<dbReference type="AlphaFoldDB" id="A0A8H4RKZ5"/>
<feature type="transmembrane region" description="Helical" evidence="9">
    <location>
        <begin position="1082"/>
        <end position="1100"/>
    </location>
</feature>
<feature type="domain" description="Major facilitator superfamily (MFS) profile" evidence="11">
    <location>
        <begin position="690"/>
        <end position="1128"/>
    </location>
</feature>
<dbReference type="GO" id="GO:0003676">
    <property type="term" value="F:nucleic acid binding"/>
    <property type="evidence" value="ECO:0007669"/>
    <property type="project" value="InterPro"/>
</dbReference>
<proteinExistence type="inferred from homology"/>
<dbReference type="GO" id="GO:0008270">
    <property type="term" value="F:zinc ion binding"/>
    <property type="evidence" value="ECO:0007669"/>
    <property type="project" value="UniProtKB-KW"/>
</dbReference>